<dbReference type="RefSeq" id="WP_092737757.1">
    <property type="nucleotide sequence ID" value="NZ_FNAS01000020.1"/>
</dbReference>
<protein>
    <submittedName>
        <fullName evidence="2">Relaxase/Mobilisation nuclease domain-containing protein</fullName>
    </submittedName>
</protein>
<organism evidence="2 3">
    <name type="scientific">Riemerella columbipharyngis</name>
    <dbReference type="NCBI Taxonomy" id="1071918"/>
    <lineage>
        <taxon>Bacteria</taxon>
        <taxon>Pseudomonadati</taxon>
        <taxon>Bacteroidota</taxon>
        <taxon>Flavobacteriia</taxon>
        <taxon>Flavobacteriales</taxon>
        <taxon>Weeksellaceae</taxon>
        <taxon>Riemerella</taxon>
    </lineage>
</organism>
<dbReference type="InterPro" id="IPR005094">
    <property type="entry name" value="Endonuclease_MobA/VirD2"/>
</dbReference>
<dbReference type="OrthoDB" id="3035232at2"/>
<dbReference type="AlphaFoldDB" id="A0A1G7F7U4"/>
<evidence type="ECO:0000313" key="2">
    <source>
        <dbReference type="EMBL" id="SDE71904.1"/>
    </source>
</evidence>
<evidence type="ECO:0000259" key="1">
    <source>
        <dbReference type="Pfam" id="PF03432"/>
    </source>
</evidence>
<evidence type="ECO:0000313" key="3">
    <source>
        <dbReference type="Proteomes" id="UP000198517"/>
    </source>
</evidence>
<dbReference type="STRING" id="1071918.SAMN05421544_12014"/>
<keyword evidence="3" id="KW-1185">Reference proteome</keyword>
<dbReference type="Pfam" id="PF03432">
    <property type="entry name" value="Relaxase"/>
    <property type="match status" value="1"/>
</dbReference>
<dbReference type="EMBL" id="FNAS01000020">
    <property type="protein sequence ID" value="SDE71904.1"/>
    <property type="molecule type" value="Genomic_DNA"/>
</dbReference>
<feature type="domain" description="MobA/VirD2-like nuclease" evidence="1">
    <location>
        <begin position="22"/>
        <end position="149"/>
    </location>
</feature>
<proteinExistence type="predicted"/>
<dbReference type="Proteomes" id="UP000198517">
    <property type="component" value="Unassembled WGS sequence"/>
</dbReference>
<reference evidence="2 3" key="1">
    <citation type="submission" date="2016-10" db="EMBL/GenBank/DDBJ databases">
        <authorList>
            <person name="de Groot N.N."/>
        </authorList>
    </citation>
    <scope>NUCLEOTIDE SEQUENCE [LARGE SCALE GENOMIC DNA]</scope>
    <source>
        <strain evidence="2 3">DSM 24015</strain>
    </source>
</reference>
<gene>
    <name evidence="2" type="ORF">SAMN05421544_12014</name>
</gene>
<accession>A0A1G7F7U4</accession>
<sequence length="266" mass="30851">MIAKAKAVKGSKAGARYKELEEKDSLFLFQNDMIGENWKERYEELRATADLYTGSRLEKPFIENVISPSKEVGSFITEEGLRELAQNYADKMGYSDNKWYAIAHRNTDDIHIHMIVCRVNMRGVCSIENYKIGERSGQVATKIAKEKGWRTAQEISSEKKKNIEQSLLSCIRESDDWEKVKRKMMERDYHLELSYKSDGSLNGARIIPISELGHNGSESEIEKISKKGYKLSEINRKLKILDLDKHLKLNRLNVETNEERTIRMRR</sequence>
<name>A0A1G7F7U4_9FLAO</name>